<sequence>MTNTISIFQDIHTLIKSKTLFDKPIGTLESIVFPDQSTFTELKDKLSQCTTKDDELFTSETDYLSPLLLFLLEHISLEIDLNLLTSTQTNFYEVPPSTKKIYKPNFLPSNQNVILYSSESQMIFNHLYKFLQINNLEEFLMLKHHNQPIYRHCLHYFKPLLLKTTYDHYPIAIKLFVHIIKSISQSSLSESIDFIFPVCLITLDDPSVDMKLISLYLLEHLQRHCTSTDLLLFNRANVIMYGLEQTLYHRGERIILFECLLAATYRWLTVIENEVYSGKHLFIRTSQIIERFIRDGLLEINIEYRRLLIKILRDYIVRLQLFAIRHLKHLIELVEDSIDNRLLRSDSLKLLLVILQILKPRINVHRCDMMKIIIRCLFKIIHEEKENTAMMNLLKKCSTELHLCTTDNYVRDALQSLIATSQLDKIYRENLQKLLDTIEDNNR</sequence>
<evidence type="ECO:0000313" key="3">
    <source>
        <dbReference type="EMBL" id="CAF1396033.1"/>
    </source>
</evidence>
<dbReference type="InterPro" id="IPR018870">
    <property type="entry name" value="Tti2"/>
</dbReference>
<dbReference type="EMBL" id="CAJNRE010019510">
    <property type="protein sequence ID" value="CAF2199740.1"/>
    <property type="molecule type" value="Genomic_DNA"/>
</dbReference>
<evidence type="ECO:0000313" key="4">
    <source>
        <dbReference type="EMBL" id="CAF2199740.1"/>
    </source>
</evidence>
<dbReference type="EMBL" id="CAJNOV010001215">
    <property type="protein sequence ID" value="CAF1052546.1"/>
    <property type="molecule type" value="Genomic_DNA"/>
</dbReference>
<reference evidence="3" key="1">
    <citation type="submission" date="2021-02" db="EMBL/GenBank/DDBJ databases">
        <authorList>
            <person name="Nowell W R."/>
        </authorList>
    </citation>
    <scope>NUCLEOTIDE SEQUENCE</scope>
</reference>
<comment type="caution">
    <text evidence="3">The sequence shown here is derived from an EMBL/GenBank/DDBJ whole genome shotgun (WGS) entry which is preliminary data.</text>
</comment>
<dbReference type="GO" id="GO:0110078">
    <property type="term" value="C:TTT Hsp90 cochaperone complex"/>
    <property type="evidence" value="ECO:0007669"/>
    <property type="project" value="InterPro"/>
</dbReference>
<dbReference type="OrthoDB" id="10017580at2759"/>
<dbReference type="SUPFAM" id="SSF48371">
    <property type="entry name" value="ARM repeat"/>
    <property type="match status" value="1"/>
</dbReference>
<dbReference type="Proteomes" id="UP000663834">
    <property type="component" value="Unassembled WGS sequence"/>
</dbReference>
<accession>A0A815KNS0</accession>
<evidence type="ECO:0000313" key="5">
    <source>
        <dbReference type="Proteomes" id="UP000663834"/>
    </source>
</evidence>
<dbReference type="PANTHER" id="PTHR32226:SF2">
    <property type="entry name" value="TELO2-INTERACTING PROTEIN 2"/>
    <property type="match status" value="1"/>
</dbReference>
<dbReference type="Proteomes" id="UP000663855">
    <property type="component" value="Unassembled WGS sequence"/>
</dbReference>
<dbReference type="EMBL" id="CAJNOW010003814">
    <property type="protein sequence ID" value="CAF1396033.1"/>
    <property type="molecule type" value="Genomic_DNA"/>
</dbReference>
<evidence type="ECO:0000313" key="2">
    <source>
        <dbReference type="EMBL" id="CAF1052546.1"/>
    </source>
</evidence>
<dbReference type="AlphaFoldDB" id="A0A815KNS0"/>
<proteinExistence type="inferred from homology"/>
<dbReference type="Pfam" id="PF10521">
    <property type="entry name" value="Tti2"/>
    <property type="match status" value="1"/>
</dbReference>
<protein>
    <submittedName>
        <fullName evidence="3">Uncharacterized protein</fullName>
    </submittedName>
</protein>
<name>A0A815KNS0_9BILA</name>
<dbReference type="InterPro" id="IPR016024">
    <property type="entry name" value="ARM-type_fold"/>
</dbReference>
<dbReference type="GO" id="GO:0005829">
    <property type="term" value="C:cytosol"/>
    <property type="evidence" value="ECO:0007669"/>
    <property type="project" value="TreeGrafter"/>
</dbReference>
<comment type="similarity">
    <text evidence="1">Belongs to the TTI2 family.</text>
</comment>
<dbReference type="PANTHER" id="PTHR32226">
    <property type="entry name" value="TELO2-INTERACTING PROTEIN 2"/>
    <property type="match status" value="1"/>
</dbReference>
<dbReference type="GO" id="GO:0005634">
    <property type="term" value="C:nucleus"/>
    <property type="evidence" value="ECO:0007669"/>
    <property type="project" value="TreeGrafter"/>
</dbReference>
<dbReference type="Proteomes" id="UP000663824">
    <property type="component" value="Unassembled WGS sequence"/>
</dbReference>
<gene>
    <name evidence="2" type="ORF">CJN711_LOCUS4815</name>
    <name evidence="3" type="ORF">KQP761_LOCUS9464</name>
    <name evidence="4" type="ORF">MBJ925_LOCUS35318</name>
</gene>
<evidence type="ECO:0000256" key="1">
    <source>
        <dbReference type="ARBA" id="ARBA00034736"/>
    </source>
</evidence>
<organism evidence="3 5">
    <name type="scientific">Rotaria magnacalcarata</name>
    <dbReference type="NCBI Taxonomy" id="392030"/>
    <lineage>
        <taxon>Eukaryota</taxon>
        <taxon>Metazoa</taxon>
        <taxon>Spiralia</taxon>
        <taxon>Gnathifera</taxon>
        <taxon>Rotifera</taxon>
        <taxon>Eurotatoria</taxon>
        <taxon>Bdelloidea</taxon>
        <taxon>Philodinida</taxon>
        <taxon>Philodinidae</taxon>
        <taxon>Rotaria</taxon>
    </lineage>
</organism>